<evidence type="ECO:0000256" key="4">
    <source>
        <dbReference type="ARBA" id="ARBA00022833"/>
    </source>
</evidence>
<feature type="compositionally biased region" description="Low complexity" evidence="6">
    <location>
        <begin position="409"/>
        <end position="424"/>
    </location>
</feature>
<dbReference type="InterPro" id="IPR037278">
    <property type="entry name" value="ARFGAP/RecO"/>
</dbReference>
<dbReference type="PANTHER" id="PTHR45705">
    <property type="entry name" value="FI20236P1"/>
    <property type="match status" value="1"/>
</dbReference>
<feature type="region of interest" description="Disordered" evidence="6">
    <location>
        <begin position="178"/>
        <end position="241"/>
    </location>
</feature>
<dbReference type="AlphaFoldDB" id="U5EWU2"/>
<dbReference type="GO" id="GO:0008270">
    <property type="term" value="F:zinc ion binding"/>
    <property type="evidence" value="ECO:0007669"/>
    <property type="project" value="UniProtKB-KW"/>
</dbReference>
<feature type="region of interest" description="Disordered" evidence="6">
    <location>
        <begin position="442"/>
        <end position="461"/>
    </location>
</feature>
<dbReference type="SMART" id="SM00105">
    <property type="entry name" value="ArfGap"/>
    <property type="match status" value="1"/>
</dbReference>
<name>U5EWU2_9DIPT</name>
<dbReference type="Pfam" id="PF01412">
    <property type="entry name" value="ArfGap"/>
    <property type="match status" value="1"/>
</dbReference>
<evidence type="ECO:0000256" key="2">
    <source>
        <dbReference type="ARBA" id="ARBA00022723"/>
    </source>
</evidence>
<dbReference type="EMBL" id="GANO01000400">
    <property type="protein sequence ID" value="JAB59471.1"/>
    <property type="molecule type" value="mRNA"/>
</dbReference>
<accession>U5EWU2</accession>
<keyword evidence="2" id="KW-0479">Metal-binding</keyword>
<feature type="region of interest" description="Disordered" evidence="6">
    <location>
        <begin position="409"/>
        <end position="428"/>
    </location>
</feature>
<sequence length="470" mass="52628">MSSKKETERSKQIQEKCQNLLSKMLRDDDNKYCVDCDAKGPRWASFNLGVFLCIRCAGIHRNLGVHISRVKSVNLDTWTPEQVVSLEQMGNSRARAVYEAMLPDNFRRPQNDSALESFIRAKYEHKKYLAREWVPPAPPKVDWDKEIDEEIERQKKKKKSAATSITSNISIGAPATSISTIDNHNKKNNSTIPVSLPKPKGSGNNSKSSNRNDTDLLGLSLSPGTTTTITTTPKKTSDNDKNIFTTNLTNTETIKQTNNLTTNKTNEKTVDEFSLEKEEADFFNQSSTSAIETQTKLTKDKIMALYGTMPTVNQFNPTSTNVVGFPTNFNNAFQQQPTTNNYPPSMNANQNNSFGAFQAFSNVQYPIVPNHTATSNVAAPIMTNGHFQHQQQQQQQPSLFNPQFNSVFNQQQQQIPHPQFTQQPSNPINFGAMTSAPGIPSMPTALSQQQKPTEPLSNQFGNMNLRDIWQ</sequence>
<dbReference type="InterPro" id="IPR051718">
    <property type="entry name" value="ARF_GTPase-activating"/>
</dbReference>
<feature type="compositionally biased region" description="Polar residues" evidence="6">
    <location>
        <begin position="178"/>
        <end position="193"/>
    </location>
</feature>
<dbReference type="InterPro" id="IPR038508">
    <property type="entry name" value="ArfGAP_dom_sf"/>
</dbReference>
<evidence type="ECO:0000313" key="8">
    <source>
        <dbReference type="EMBL" id="JAB59471.1"/>
    </source>
</evidence>
<evidence type="ECO:0000256" key="5">
    <source>
        <dbReference type="PROSITE-ProRule" id="PRU00288"/>
    </source>
</evidence>
<dbReference type="GO" id="GO:0005096">
    <property type="term" value="F:GTPase activator activity"/>
    <property type="evidence" value="ECO:0007669"/>
    <property type="project" value="UniProtKB-KW"/>
</dbReference>
<reference evidence="8" key="1">
    <citation type="journal article" date="2014" name="Insect Biochem. Mol. Biol.">
        <title>An insight into the sialome of the frog biting fly, Corethrella appendiculata.</title>
        <authorList>
            <person name="Ribeiro J.M.C."/>
            <person name="Chagas A.C."/>
            <person name="Pham V.M."/>
            <person name="Lounibos L.P."/>
            <person name="Calvo E."/>
        </authorList>
    </citation>
    <scope>NUCLEOTIDE SEQUENCE</scope>
    <source>
        <tissue evidence="8">Salivary glands</tissue>
    </source>
</reference>
<evidence type="ECO:0000256" key="6">
    <source>
        <dbReference type="SAM" id="MobiDB-lite"/>
    </source>
</evidence>
<dbReference type="PROSITE" id="PS50115">
    <property type="entry name" value="ARFGAP"/>
    <property type="match status" value="1"/>
</dbReference>
<feature type="compositionally biased region" description="Low complexity" evidence="6">
    <location>
        <begin position="197"/>
        <end position="234"/>
    </location>
</feature>
<dbReference type="InterPro" id="IPR044732">
    <property type="entry name" value="ArfGAP_SMAP1-like"/>
</dbReference>
<keyword evidence="3 5" id="KW-0863">Zinc-finger</keyword>
<feature type="domain" description="Arf-GAP" evidence="7">
    <location>
        <begin position="18"/>
        <end position="136"/>
    </location>
</feature>
<dbReference type="PANTHER" id="PTHR45705:SF1">
    <property type="entry name" value="FI20236P1"/>
    <property type="match status" value="1"/>
</dbReference>
<dbReference type="FunFam" id="1.10.220.150:FF:000009">
    <property type="entry name" value="stromal membrane-associated protein 1 isoform X1"/>
    <property type="match status" value="1"/>
</dbReference>
<evidence type="ECO:0000256" key="3">
    <source>
        <dbReference type="ARBA" id="ARBA00022771"/>
    </source>
</evidence>
<dbReference type="CDD" id="cd08839">
    <property type="entry name" value="ArfGap_SMAP"/>
    <property type="match status" value="1"/>
</dbReference>
<protein>
    <submittedName>
        <fullName evidence="8">Putative gtpase-activating protein</fullName>
    </submittedName>
</protein>
<keyword evidence="1" id="KW-0343">GTPase activation</keyword>
<keyword evidence="4" id="KW-0862">Zinc</keyword>
<organism evidence="8">
    <name type="scientific">Corethrella appendiculata</name>
    <dbReference type="NCBI Taxonomy" id="1370023"/>
    <lineage>
        <taxon>Eukaryota</taxon>
        <taxon>Metazoa</taxon>
        <taxon>Ecdysozoa</taxon>
        <taxon>Arthropoda</taxon>
        <taxon>Hexapoda</taxon>
        <taxon>Insecta</taxon>
        <taxon>Pterygota</taxon>
        <taxon>Neoptera</taxon>
        <taxon>Endopterygota</taxon>
        <taxon>Diptera</taxon>
        <taxon>Nematocera</taxon>
        <taxon>Culicoidea</taxon>
        <taxon>Chaoboridae</taxon>
        <taxon>Corethrella</taxon>
    </lineage>
</organism>
<dbReference type="Gene3D" id="1.10.220.150">
    <property type="entry name" value="Arf GTPase activating protein"/>
    <property type="match status" value="1"/>
</dbReference>
<feature type="compositionally biased region" description="Polar residues" evidence="6">
    <location>
        <begin position="444"/>
        <end position="461"/>
    </location>
</feature>
<dbReference type="GO" id="GO:0005737">
    <property type="term" value="C:cytoplasm"/>
    <property type="evidence" value="ECO:0007669"/>
    <property type="project" value="TreeGrafter"/>
</dbReference>
<evidence type="ECO:0000259" key="7">
    <source>
        <dbReference type="PROSITE" id="PS50115"/>
    </source>
</evidence>
<dbReference type="PRINTS" id="PR00405">
    <property type="entry name" value="REVINTRACTNG"/>
</dbReference>
<dbReference type="SUPFAM" id="SSF57863">
    <property type="entry name" value="ArfGap/RecO-like zinc finger"/>
    <property type="match status" value="1"/>
</dbReference>
<dbReference type="InterPro" id="IPR001164">
    <property type="entry name" value="ArfGAP_dom"/>
</dbReference>
<evidence type="ECO:0000256" key="1">
    <source>
        <dbReference type="ARBA" id="ARBA00022468"/>
    </source>
</evidence>
<proteinExistence type="evidence at transcript level"/>